<dbReference type="CDD" id="cd04732">
    <property type="entry name" value="HisA"/>
    <property type="match status" value="1"/>
</dbReference>
<dbReference type="GO" id="GO:0000105">
    <property type="term" value="P:L-histidine biosynthetic process"/>
    <property type="evidence" value="ECO:0007669"/>
    <property type="project" value="UniProtKB-UniRule"/>
</dbReference>
<accession>A0A1X7FYG8</accession>
<keyword evidence="6 9" id="KW-0028">Amino-acid biosynthesis</keyword>
<comment type="subcellular location">
    <subcellularLocation>
        <location evidence="2 9">Cytoplasm</location>
    </subcellularLocation>
</comment>
<evidence type="ECO:0000256" key="7">
    <source>
        <dbReference type="ARBA" id="ARBA00023102"/>
    </source>
</evidence>
<evidence type="ECO:0000256" key="9">
    <source>
        <dbReference type="HAMAP-Rule" id="MF_01014"/>
    </source>
</evidence>
<dbReference type="InterPro" id="IPR023016">
    <property type="entry name" value="HisA/PriA"/>
</dbReference>
<keyword evidence="7 9" id="KW-0368">Histidine biosynthesis</keyword>
<dbReference type="InterPro" id="IPR006062">
    <property type="entry name" value="His_biosynth"/>
</dbReference>
<keyword evidence="5 9" id="KW-0963">Cytoplasm</keyword>
<evidence type="ECO:0000256" key="8">
    <source>
        <dbReference type="ARBA" id="ARBA00023235"/>
    </source>
</evidence>
<evidence type="ECO:0000256" key="6">
    <source>
        <dbReference type="ARBA" id="ARBA00022605"/>
    </source>
</evidence>
<sequence length="239" mass="25359">MILYPAMDLMRGEVVRLKQGRFDDATSYSADPAAALAAFAAAGATWAHVVDLDGAHAGTTVQHQAIMRLVRSGASLALQVGGGIRRRDEVARLLDAGVARVVVGSLAADDPRRVRGWLEEFGTEQLALALDVSLVRGNPVVMTAGWTKSAARSLWEVAAEFPPDVHLLVTDIGRDGMLEGPNLTLLDDVAERLPEARVQASGGVSSLDDLRRLSSAGVIVGRALWEGRFSLEEALDAVA</sequence>
<keyword evidence="12" id="KW-1185">Reference proteome</keyword>
<dbReference type="Gene3D" id="3.20.20.70">
    <property type="entry name" value="Aldolase class I"/>
    <property type="match status" value="1"/>
</dbReference>
<keyword evidence="8 9" id="KW-0413">Isomerase</keyword>
<proteinExistence type="inferred from homology"/>
<comment type="pathway">
    <text evidence="3 9">Amino-acid biosynthesis; L-histidine biosynthesis; L-histidine from 5-phospho-alpha-D-ribose 1-diphosphate: step 4/9.</text>
</comment>
<dbReference type="Pfam" id="PF00977">
    <property type="entry name" value="His_biosynth"/>
    <property type="match status" value="1"/>
</dbReference>
<dbReference type="GO" id="GO:0005737">
    <property type="term" value="C:cytoplasm"/>
    <property type="evidence" value="ECO:0007669"/>
    <property type="project" value="UniProtKB-SubCell"/>
</dbReference>
<evidence type="ECO:0000256" key="3">
    <source>
        <dbReference type="ARBA" id="ARBA00005133"/>
    </source>
</evidence>
<dbReference type="STRING" id="941907.SAMN06295910_0117"/>
<dbReference type="PANTHER" id="PTHR43090">
    <property type="entry name" value="1-(5-PHOSPHORIBOSYL)-5-[(5-PHOSPHORIBOSYLAMINO)METHYLIDENEAMINO] IMIDAZOLE-4-CARBOXAMIDE ISOMERASE"/>
    <property type="match status" value="1"/>
</dbReference>
<organism evidence="11 12">
    <name type="scientific">Allosphingosinicella indica</name>
    <dbReference type="NCBI Taxonomy" id="941907"/>
    <lineage>
        <taxon>Bacteria</taxon>
        <taxon>Pseudomonadati</taxon>
        <taxon>Pseudomonadota</taxon>
        <taxon>Alphaproteobacteria</taxon>
        <taxon>Sphingomonadales</taxon>
        <taxon>Sphingomonadaceae</taxon>
        <taxon>Allosphingosinicella</taxon>
    </lineage>
</organism>
<gene>
    <name evidence="9" type="primary">hisA</name>
    <name evidence="11" type="ORF">SAMN06295910_0117</name>
</gene>
<dbReference type="Proteomes" id="UP000192934">
    <property type="component" value="Chromosome I"/>
</dbReference>
<dbReference type="InterPro" id="IPR013785">
    <property type="entry name" value="Aldolase_TIM"/>
</dbReference>
<dbReference type="PANTHER" id="PTHR43090:SF2">
    <property type="entry name" value="1-(5-PHOSPHORIBOSYL)-5-[(5-PHOSPHORIBOSYLAMINO)METHYLIDENEAMINO] IMIDAZOLE-4-CARBOXAMIDE ISOMERASE"/>
    <property type="match status" value="1"/>
</dbReference>
<name>A0A1X7FYG8_9SPHN</name>
<comment type="catalytic activity">
    <reaction evidence="1 9">
        <text>1-(5-phospho-beta-D-ribosyl)-5-[(5-phospho-beta-D-ribosylamino)methylideneamino]imidazole-4-carboxamide = 5-[(5-phospho-1-deoxy-D-ribulos-1-ylimino)methylamino]-1-(5-phospho-beta-D-ribosyl)imidazole-4-carboxamide</text>
        <dbReference type="Rhea" id="RHEA:15469"/>
        <dbReference type="ChEBI" id="CHEBI:58435"/>
        <dbReference type="ChEBI" id="CHEBI:58525"/>
        <dbReference type="EC" id="5.3.1.16"/>
    </reaction>
</comment>
<dbReference type="InterPro" id="IPR044524">
    <property type="entry name" value="Isoase_HisA-like"/>
</dbReference>
<evidence type="ECO:0000256" key="2">
    <source>
        <dbReference type="ARBA" id="ARBA00004496"/>
    </source>
</evidence>
<feature type="active site" description="Proton donor" evidence="9">
    <location>
        <position position="131"/>
    </location>
</feature>
<evidence type="ECO:0000313" key="11">
    <source>
        <dbReference type="EMBL" id="SMF61089.1"/>
    </source>
</evidence>
<dbReference type="FunFam" id="3.20.20.70:FF:000009">
    <property type="entry name" value="1-(5-phosphoribosyl)-5-[(5-phosphoribosylamino)methylideneamino] imidazole-4-carboxamide isomerase"/>
    <property type="match status" value="1"/>
</dbReference>
<dbReference type="SUPFAM" id="SSF51366">
    <property type="entry name" value="Ribulose-phoshate binding barrel"/>
    <property type="match status" value="1"/>
</dbReference>
<feature type="active site" description="Proton acceptor" evidence="9">
    <location>
        <position position="8"/>
    </location>
</feature>
<dbReference type="EMBL" id="LT840185">
    <property type="protein sequence ID" value="SMF61089.1"/>
    <property type="molecule type" value="Genomic_DNA"/>
</dbReference>
<evidence type="ECO:0000256" key="10">
    <source>
        <dbReference type="RuleBase" id="RU003657"/>
    </source>
</evidence>
<protein>
    <recommendedName>
        <fullName evidence="9">1-(5-phosphoribosyl)-5-[(5-phosphoribosylamino)methylideneamino] imidazole-4-carboxamide isomerase</fullName>
        <ecNumber evidence="9">5.3.1.16</ecNumber>
    </recommendedName>
    <alternativeName>
        <fullName evidence="9">Phosphoribosylformimino-5-aminoimidazole carboxamide ribotide isomerase</fullName>
    </alternativeName>
</protein>
<dbReference type="OrthoDB" id="9807749at2"/>
<evidence type="ECO:0000256" key="4">
    <source>
        <dbReference type="ARBA" id="ARBA00009667"/>
    </source>
</evidence>
<evidence type="ECO:0000313" key="12">
    <source>
        <dbReference type="Proteomes" id="UP000192934"/>
    </source>
</evidence>
<evidence type="ECO:0000256" key="5">
    <source>
        <dbReference type="ARBA" id="ARBA00022490"/>
    </source>
</evidence>
<dbReference type="EC" id="5.3.1.16" evidence="9"/>
<dbReference type="GO" id="GO:0000162">
    <property type="term" value="P:L-tryptophan biosynthetic process"/>
    <property type="evidence" value="ECO:0007669"/>
    <property type="project" value="TreeGrafter"/>
</dbReference>
<dbReference type="RefSeq" id="WP_085217036.1">
    <property type="nucleotide sequence ID" value="NZ_LT840185.1"/>
</dbReference>
<reference evidence="12" key="1">
    <citation type="submission" date="2017-04" db="EMBL/GenBank/DDBJ databases">
        <authorList>
            <person name="Varghese N."/>
            <person name="Submissions S."/>
        </authorList>
    </citation>
    <scope>NUCLEOTIDE SEQUENCE [LARGE SCALE GENOMIC DNA]</scope>
    <source>
        <strain evidence="12">Dd16</strain>
    </source>
</reference>
<dbReference type="HAMAP" id="MF_01014">
    <property type="entry name" value="HisA"/>
    <property type="match status" value="1"/>
</dbReference>
<comment type="similarity">
    <text evidence="4 9 10">Belongs to the HisA/HisF family.</text>
</comment>
<evidence type="ECO:0000256" key="1">
    <source>
        <dbReference type="ARBA" id="ARBA00000901"/>
    </source>
</evidence>
<dbReference type="UniPathway" id="UPA00031">
    <property type="reaction ID" value="UER00009"/>
</dbReference>
<dbReference type="AlphaFoldDB" id="A0A1X7FYG8"/>
<dbReference type="GO" id="GO:0003949">
    <property type="term" value="F:1-(5-phosphoribosyl)-5-[(5-phosphoribosylamino)methylideneamino]imidazole-4-carboxamide isomerase activity"/>
    <property type="evidence" value="ECO:0007669"/>
    <property type="project" value="UniProtKB-UniRule"/>
</dbReference>
<dbReference type="InterPro" id="IPR011060">
    <property type="entry name" value="RibuloseP-bd_barrel"/>
</dbReference>